<feature type="transmembrane region" description="Helical" evidence="6">
    <location>
        <begin position="340"/>
        <end position="362"/>
    </location>
</feature>
<feature type="transmembrane region" description="Helical" evidence="6">
    <location>
        <begin position="374"/>
        <end position="401"/>
    </location>
</feature>
<evidence type="ECO:0000256" key="2">
    <source>
        <dbReference type="ARBA" id="ARBA00022475"/>
    </source>
</evidence>
<keyword evidence="4 6" id="KW-1133">Transmembrane helix</keyword>
<keyword evidence="6" id="KW-0739">Sodium transport</keyword>
<evidence type="ECO:0000256" key="3">
    <source>
        <dbReference type="ARBA" id="ARBA00022692"/>
    </source>
</evidence>
<dbReference type="Gene3D" id="1.20.1530.10">
    <property type="entry name" value="Na+/H+ antiporter like domain"/>
    <property type="match status" value="1"/>
</dbReference>
<evidence type="ECO:0000256" key="1">
    <source>
        <dbReference type="ARBA" id="ARBA00004429"/>
    </source>
</evidence>
<feature type="transmembrane region" description="Helical" evidence="6">
    <location>
        <begin position="20"/>
        <end position="45"/>
    </location>
</feature>
<dbReference type="PANTHER" id="PTHR30341">
    <property type="entry name" value="SODIUM ION/PROTON ANTIPORTER NHAA-RELATED"/>
    <property type="match status" value="1"/>
</dbReference>
<reference evidence="7 8" key="1">
    <citation type="submission" date="2019-03" db="EMBL/GenBank/DDBJ databases">
        <title>Genomic Encyclopedia of Type Strains, Phase IV (KMG-IV): sequencing the most valuable type-strain genomes for metagenomic binning, comparative biology and taxonomic classification.</title>
        <authorList>
            <person name="Goeker M."/>
        </authorList>
    </citation>
    <scope>NUCLEOTIDE SEQUENCE [LARGE SCALE GENOMIC DNA]</scope>
    <source>
        <strain evidence="7 8">DSM 102969</strain>
    </source>
</reference>
<feature type="transmembrane region" description="Helical" evidence="6">
    <location>
        <begin position="195"/>
        <end position="216"/>
    </location>
</feature>
<name>A0A4R6RDP5_9HYPH</name>
<accession>A0A4R6RDP5</accession>
<evidence type="ECO:0000256" key="5">
    <source>
        <dbReference type="ARBA" id="ARBA00023136"/>
    </source>
</evidence>
<comment type="caution">
    <text evidence="7">The sequence shown here is derived from an EMBL/GenBank/DDBJ whole genome shotgun (WGS) entry which is preliminary data.</text>
</comment>
<dbReference type="GO" id="GO:0015385">
    <property type="term" value="F:sodium:proton antiporter activity"/>
    <property type="evidence" value="ECO:0007669"/>
    <property type="project" value="UniProtKB-UniRule"/>
</dbReference>
<dbReference type="Pfam" id="PF06965">
    <property type="entry name" value="Na_H_antiport_1"/>
    <property type="match status" value="1"/>
</dbReference>
<comment type="subcellular location">
    <subcellularLocation>
        <location evidence="1">Cell inner membrane</location>
        <topology evidence="1">Multi-pass membrane protein</topology>
    </subcellularLocation>
    <subcellularLocation>
        <location evidence="6">Cell membrane</location>
        <topology evidence="6">Multi-pass membrane protein</topology>
    </subcellularLocation>
</comment>
<evidence type="ECO:0000313" key="8">
    <source>
        <dbReference type="Proteomes" id="UP000294547"/>
    </source>
</evidence>
<keyword evidence="6" id="KW-0915">Sodium</keyword>
<feature type="transmembrane region" description="Helical" evidence="6">
    <location>
        <begin position="106"/>
        <end position="131"/>
    </location>
</feature>
<keyword evidence="3 6" id="KW-0812">Transmembrane</keyword>
<keyword evidence="6" id="KW-0406">Ion transport</keyword>
<feature type="transmembrane region" description="Helical" evidence="6">
    <location>
        <begin position="170"/>
        <end position="189"/>
    </location>
</feature>
<keyword evidence="6" id="KW-0050">Antiport</keyword>
<feature type="transmembrane region" description="Helical" evidence="6">
    <location>
        <begin position="228"/>
        <end position="250"/>
    </location>
</feature>
<dbReference type="OrthoDB" id="9808135at2"/>
<dbReference type="InterPro" id="IPR023171">
    <property type="entry name" value="Na/H_antiporter_dom_sf"/>
</dbReference>
<proteinExistence type="inferred from homology"/>
<keyword evidence="8" id="KW-1185">Reference proteome</keyword>
<evidence type="ECO:0000256" key="4">
    <source>
        <dbReference type="ARBA" id="ARBA00022989"/>
    </source>
</evidence>
<comment type="catalytic activity">
    <reaction evidence="6">
        <text>Na(+)(in) + 2 H(+)(out) = Na(+)(out) + 2 H(+)(in)</text>
        <dbReference type="Rhea" id="RHEA:29251"/>
        <dbReference type="ChEBI" id="CHEBI:15378"/>
        <dbReference type="ChEBI" id="CHEBI:29101"/>
    </reaction>
</comment>
<keyword evidence="6" id="KW-0813">Transport</keyword>
<comment type="function">
    <text evidence="6">Na(+)/H(+) antiporter that extrudes sodium in exchange for external protons.</text>
</comment>
<protein>
    <recommendedName>
        <fullName evidence="6">Na(+)/H(+) antiporter NhaA</fullName>
    </recommendedName>
    <alternativeName>
        <fullName evidence="6">Sodium/proton antiporter NhaA</fullName>
    </alternativeName>
</protein>
<dbReference type="PANTHER" id="PTHR30341:SF0">
    <property type="entry name" value="NA(+)_H(+) ANTIPORTER NHAA"/>
    <property type="match status" value="1"/>
</dbReference>
<comment type="similarity">
    <text evidence="6">Belongs to the NhaA Na(+)/H(+) (TC 2.A.33) antiporter family.</text>
</comment>
<feature type="transmembrane region" description="Helical" evidence="6">
    <location>
        <begin position="413"/>
        <end position="433"/>
    </location>
</feature>
<dbReference type="HAMAP" id="MF_01844">
    <property type="entry name" value="NhaA"/>
    <property type="match status" value="1"/>
</dbReference>
<organism evidence="7 8">
    <name type="scientific">Oharaeibacter diazotrophicus</name>
    <dbReference type="NCBI Taxonomy" id="1920512"/>
    <lineage>
        <taxon>Bacteria</taxon>
        <taxon>Pseudomonadati</taxon>
        <taxon>Pseudomonadota</taxon>
        <taxon>Alphaproteobacteria</taxon>
        <taxon>Hyphomicrobiales</taxon>
        <taxon>Pleomorphomonadaceae</taxon>
        <taxon>Oharaeibacter</taxon>
    </lineage>
</organism>
<dbReference type="AlphaFoldDB" id="A0A4R6RDP5"/>
<gene>
    <name evidence="6" type="primary">nhaA</name>
    <name evidence="7" type="ORF">EDD54_2839</name>
</gene>
<dbReference type="GO" id="GO:0005886">
    <property type="term" value="C:plasma membrane"/>
    <property type="evidence" value="ECO:0007669"/>
    <property type="project" value="UniProtKB-SubCell"/>
</dbReference>
<keyword evidence="2 6" id="KW-1003">Cell membrane</keyword>
<dbReference type="InterPro" id="IPR004670">
    <property type="entry name" value="NhaA"/>
</dbReference>
<dbReference type="EMBL" id="SNXY01000008">
    <property type="protein sequence ID" value="TDP84234.1"/>
    <property type="molecule type" value="Genomic_DNA"/>
</dbReference>
<dbReference type="NCBIfam" id="TIGR00773">
    <property type="entry name" value="NhaA"/>
    <property type="match status" value="1"/>
</dbReference>
<evidence type="ECO:0000313" key="7">
    <source>
        <dbReference type="EMBL" id="TDP84234.1"/>
    </source>
</evidence>
<dbReference type="Proteomes" id="UP000294547">
    <property type="component" value="Unassembled WGS sequence"/>
</dbReference>
<feature type="transmembrane region" description="Helical" evidence="6">
    <location>
        <begin position="137"/>
        <end position="158"/>
    </location>
</feature>
<keyword evidence="5 6" id="KW-0472">Membrane</keyword>
<dbReference type="GO" id="GO:0006885">
    <property type="term" value="P:regulation of pH"/>
    <property type="evidence" value="ECO:0007669"/>
    <property type="project" value="UniProtKB-UniRule"/>
</dbReference>
<feature type="transmembrane region" description="Helical" evidence="6">
    <location>
        <begin position="309"/>
        <end position="328"/>
    </location>
</feature>
<evidence type="ECO:0000256" key="6">
    <source>
        <dbReference type="HAMAP-Rule" id="MF_01844"/>
    </source>
</evidence>
<sequence>MPPSASRLPKEPADRLTAPFLRFLRIEAMAGAVLFLATLLAIAMANSPLANLHEALWNTHVGIVAGGLEYGRSLKEWVNEGLMTLFFFVIALELKRELVLGDLRDPHAAAFPVAAAVGGMAVPAAMFLVIAGGEPGGGAWGVVMSTDTAFVIGCLAVLRDRVPTSLRLFLLALAIVDDIGAILVVAIAYGESLNAIALALAGTGLLVVAVAARLGVRPFPVYFTLGGGIWLALDASGLHATMAGVILGLMTPARSWVSDVRLHAILDRVVAQPPGRNWAGDKDARADLHRAGVATREALSPIEQLETALHPWVAFGVLPLFALANAGIPLEAADHDPALLSAIVVGFVVGKPVGVLVFSFLVVRLGVGLRPPDLSWPLVAAGAMLTGIGFTMALFIADLAVGPDLAKAVKAGILGASVLSATLGLSVIIWATSKGGRRS</sequence>
<dbReference type="RefSeq" id="WP_126540212.1">
    <property type="nucleotide sequence ID" value="NZ_BSPM01000002.1"/>
</dbReference>